<dbReference type="Proteomes" id="UP000810130">
    <property type="component" value="Unassembled WGS sequence"/>
</dbReference>
<name>A0ABS5B8R9_9GAMM</name>
<keyword evidence="2" id="KW-1185">Reference proteome</keyword>
<organism evidence="1 2">
    <name type="scientific">Dickeya oryzae</name>
    <dbReference type="NCBI Taxonomy" id="1240404"/>
    <lineage>
        <taxon>Bacteria</taxon>
        <taxon>Pseudomonadati</taxon>
        <taxon>Pseudomonadota</taxon>
        <taxon>Gammaproteobacteria</taxon>
        <taxon>Enterobacterales</taxon>
        <taxon>Pectobacteriaceae</taxon>
        <taxon>Dickeya</taxon>
    </lineage>
</organism>
<evidence type="ECO:0000313" key="1">
    <source>
        <dbReference type="EMBL" id="MBP2856848.1"/>
    </source>
</evidence>
<accession>A0ABS5B8R9</accession>
<protein>
    <recommendedName>
        <fullName evidence="3">NERD domain-containing protein</fullName>
    </recommendedName>
</protein>
<dbReference type="EMBL" id="JAGJWX010000003">
    <property type="protein sequence ID" value="MBP2856848.1"/>
    <property type="molecule type" value="Genomic_DNA"/>
</dbReference>
<reference evidence="1 2" key="1">
    <citation type="submission" date="2021-04" db="EMBL/GenBank/DDBJ databases">
        <title>Genomic and host-range diversity within the Dickeya zeae complex, identification of D. zeae and D. oryzae members, proposal of two novel subspecies D. zeae subsp. zeae subsp. nov. and D. zeae subsp. dombae subsp. nov.</title>
        <authorList>
            <person name="Van Gijsegem F."/>
            <person name="Hugouvieux-Cotte-Pattat N."/>
        </authorList>
    </citation>
    <scope>NUCLEOTIDE SEQUENCE [LARGE SCALE GENOMIC DNA]</scope>
    <source>
        <strain evidence="1 2">FVG03</strain>
    </source>
</reference>
<dbReference type="RefSeq" id="WP_210174373.1">
    <property type="nucleotide sequence ID" value="NZ_JAGJWX010000003.1"/>
</dbReference>
<proteinExistence type="predicted"/>
<evidence type="ECO:0000313" key="2">
    <source>
        <dbReference type="Proteomes" id="UP000810130"/>
    </source>
</evidence>
<gene>
    <name evidence="1" type="ORF">J8657_04475</name>
</gene>
<comment type="caution">
    <text evidence="1">The sequence shown here is derived from an EMBL/GenBank/DDBJ whole genome shotgun (WGS) entry which is preliminary data.</text>
</comment>
<evidence type="ECO:0008006" key="3">
    <source>
        <dbReference type="Google" id="ProtNLM"/>
    </source>
</evidence>
<sequence length="535" mass="61788">MLKSRNTGGIEIFRASEEHERKVYIIIKDEVFKHFSPGTYTDKSVIVSIVNLMYKKYYEILDDYLPKVNPRDFLPFLVTEYERYGKVSDIHKLSSLSKDDDEFWSSYGIYSRRAIKHVMELICRSKMDISKVGSTQEVQEDAISMVFIAAEELVSLYMRSDNYRNILSEVTLNLDPKKHTYFNVEQDSHNTFDQRKAVRDLSKYVPSPMYLQNTEAHGEILDSSFIETLGLSYKDTLGTIQWIIDTYSDSKNPETIGAFQWDEAIKTMVDAFKITPSQATLILDGFCLSSETMEDRELFRPKQEYRAYKRAFFKDKYNGVDWVFFSRRMALECLTLLVTDVPFRKLPREWQSKSVSKSLNVLSLKTGRWFENVVEKNLKELGIIGSSSIKALRLNQTDSLKIPADIGEIDFLGFHEEQKLLVIIEAKQVGFATEPRLILDDLSKFTMGAGSYSAKFIKKYNWILDNITSVEQHFFHKFKLTTKLNVAGYAMVTLFPSKAATEIKQFTCISISELMEELDSSGSWTFSKNQINKPT</sequence>